<dbReference type="PANTHER" id="PTHR19305:SF9">
    <property type="entry name" value="SYNAPTOSOMAL-ASSOCIATED PROTEIN 29"/>
    <property type="match status" value="1"/>
</dbReference>
<evidence type="ECO:0000259" key="3">
    <source>
        <dbReference type="PROSITE" id="PS50192"/>
    </source>
</evidence>
<evidence type="ECO:0000313" key="4">
    <source>
        <dbReference type="EMBL" id="EFI97906.1"/>
    </source>
</evidence>
<dbReference type="KEGG" id="scm:SCHCO_01121831"/>
<dbReference type="GO" id="GO:0006887">
    <property type="term" value="P:exocytosis"/>
    <property type="evidence" value="ECO:0007669"/>
    <property type="project" value="TreeGrafter"/>
</dbReference>
<feature type="compositionally biased region" description="Basic and acidic residues" evidence="2">
    <location>
        <begin position="19"/>
        <end position="31"/>
    </location>
</feature>
<evidence type="ECO:0000313" key="5">
    <source>
        <dbReference type="Proteomes" id="UP000007431"/>
    </source>
</evidence>
<evidence type="ECO:0000256" key="1">
    <source>
        <dbReference type="ARBA" id="ARBA00009480"/>
    </source>
</evidence>
<name>D8Q1A4_SCHCM</name>
<dbReference type="InParanoid" id="D8Q1A4"/>
<dbReference type="AlphaFoldDB" id="D8Q1A4"/>
<dbReference type="PROSITE" id="PS50192">
    <property type="entry name" value="T_SNARE"/>
    <property type="match status" value="1"/>
</dbReference>
<dbReference type="GO" id="GO:0006906">
    <property type="term" value="P:vesicle fusion"/>
    <property type="evidence" value="ECO:0007669"/>
    <property type="project" value="TreeGrafter"/>
</dbReference>
<dbReference type="GO" id="GO:0005886">
    <property type="term" value="C:plasma membrane"/>
    <property type="evidence" value="ECO:0007669"/>
    <property type="project" value="TreeGrafter"/>
</dbReference>
<organism evidence="5">
    <name type="scientific">Schizophyllum commune (strain H4-8 / FGSC 9210)</name>
    <name type="common">Split gill fungus</name>
    <dbReference type="NCBI Taxonomy" id="578458"/>
    <lineage>
        <taxon>Eukaryota</taxon>
        <taxon>Fungi</taxon>
        <taxon>Dikarya</taxon>
        <taxon>Basidiomycota</taxon>
        <taxon>Agaricomycotina</taxon>
        <taxon>Agaricomycetes</taxon>
        <taxon>Agaricomycetidae</taxon>
        <taxon>Agaricales</taxon>
        <taxon>Schizophyllaceae</taxon>
        <taxon>Schizophyllum</taxon>
    </lineage>
</organism>
<reference evidence="4 5" key="1">
    <citation type="journal article" date="2010" name="Nat. Biotechnol.">
        <title>Genome sequence of the model mushroom Schizophyllum commune.</title>
        <authorList>
            <person name="Ohm R.A."/>
            <person name="de Jong J.F."/>
            <person name="Lugones L.G."/>
            <person name="Aerts A."/>
            <person name="Kothe E."/>
            <person name="Stajich J.E."/>
            <person name="de Vries R.P."/>
            <person name="Record E."/>
            <person name="Levasseur A."/>
            <person name="Baker S.E."/>
            <person name="Bartholomew K.A."/>
            <person name="Coutinho P.M."/>
            <person name="Erdmann S."/>
            <person name="Fowler T.J."/>
            <person name="Gathman A.C."/>
            <person name="Lombard V."/>
            <person name="Henrissat B."/>
            <person name="Knabe N."/>
            <person name="Kuees U."/>
            <person name="Lilly W.W."/>
            <person name="Lindquist E."/>
            <person name="Lucas S."/>
            <person name="Magnuson J.K."/>
            <person name="Piumi F."/>
            <person name="Raudaskoski M."/>
            <person name="Salamov A."/>
            <person name="Schmutz J."/>
            <person name="Schwarze F.W.M.R."/>
            <person name="vanKuyk P.A."/>
            <person name="Horton J.S."/>
            <person name="Grigoriev I.V."/>
            <person name="Woesten H.A.B."/>
        </authorList>
    </citation>
    <scope>NUCLEOTIDE SEQUENCE [LARGE SCALE GENOMIC DNA]</scope>
    <source>
        <strain evidence="5">H4-8 / FGSC 9210</strain>
    </source>
</reference>
<dbReference type="EMBL" id="GL377305">
    <property type="protein sequence ID" value="EFI97906.1"/>
    <property type="molecule type" value="Genomic_DNA"/>
</dbReference>
<dbReference type="FunCoup" id="D8Q1A4">
    <property type="interactions" value="34"/>
</dbReference>
<dbReference type="STRING" id="578458.D8Q1A4"/>
<evidence type="ECO:0000256" key="2">
    <source>
        <dbReference type="SAM" id="MobiDB-lite"/>
    </source>
</evidence>
<dbReference type="GO" id="GO:0005484">
    <property type="term" value="F:SNAP receptor activity"/>
    <property type="evidence" value="ECO:0007669"/>
    <property type="project" value="TreeGrafter"/>
</dbReference>
<accession>D8Q1A4</accession>
<dbReference type="HOGENOM" id="CLU_020823_0_1_1"/>
<dbReference type="Proteomes" id="UP000007431">
    <property type="component" value="Unassembled WGS sequence"/>
</dbReference>
<dbReference type="PANTHER" id="PTHR19305">
    <property type="entry name" value="SYNAPTOSOMAL ASSOCIATED PROTEIN"/>
    <property type="match status" value="1"/>
</dbReference>
<keyword evidence="5" id="KW-1185">Reference proteome</keyword>
<comment type="similarity">
    <text evidence="1">Belongs to the SNAP-25 family.</text>
</comment>
<dbReference type="GO" id="GO:0019905">
    <property type="term" value="F:syntaxin binding"/>
    <property type="evidence" value="ECO:0007669"/>
    <property type="project" value="TreeGrafter"/>
</dbReference>
<dbReference type="eggNOG" id="KOG3065">
    <property type="taxonomic scope" value="Eukaryota"/>
</dbReference>
<protein>
    <recommendedName>
        <fullName evidence="3">t-SNARE coiled-coil homology domain-containing protein</fullName>
    </recommendedName>
</protein>
<feature type="region of interest" description="Disordered" evidence="2">
    <location>
        <begin position="1"/>
        <end position="55"/>
    </location>
</feature>
<feature type="region of interest" description="Disordered" evidence="2">
    <location>
        <begin position="247"/>
        <end position="272"/>
    </location>
</feature>
<dbReference type="VEuPathDB" id="FungiDB:SCHCODRAFT_01121831"/>
<gene>
    <name evidence="4" type="ORF">SCHCODRAFT_54348</name>
</gene>
<feature type="domain" description="T-SNARE coiled-coil homology" evidence="3">
    <location>
        <begin position="220"/>
        <end position="282"/>
    </location>
</feature>
<feature type="region of interest" description="Disordered" evidence="2">
    <location>
        <begin position="205"/>
        <end position="225"/>
    </location>
</feature>
<proteinExistence type="inferred from homology"/>
<dbReference type="Gene3D" id="1.20.5.110">
    <property type="match status" value="2"/>
</dbReference>
<dbReference type="SUPFAM" id="SSF58038">
    <property type="entry name" value="SNARE fusion complex"/>
    <property type="match status" value="2"/>
</dbReference>
<dbReference type="GO" id="GO:0031201">
    <property type="term" value="C:SNARE complex"/>
    <property type="evidence" value="ECO:0007669"/>
    <property type="project" value="TreeGrafter"/>
</dbReference>
<feature type="compositionally biased region" description="Acidic residues" evidence="2">
    <location>
        <begin position="216"/>
        <end position="225"/>
    </location>
</feature>
<dbReference type="CDD" id="cd15886">
    <property type="entry name" value="SNARE_SEC9N"/>
    <property type="match status" value="1"/>
</dbReference>
<dbReference type="CDD" id="cd15857">
    <property type="entry name" value="SNARE_SEC9C"/>
    <property type="match status" value="1"/>
</dbReference>
<dbReference type="SMART" id="SM00397">
    <property type="entry name" value="t_SNARE"/>
    <property type="match status" value="2"/>
</dbReference>
<sequence>MGQDKYHRNARIGDTYARSSEHAALDRDRAELFAGYNPSKSPSHQFEDGGDMGTEEDIESIKQQTRQLKQEDVGSTRNALRTALEAEQVARDTLGKIGDQSERLANSERYLDMSRTKAGAADDKVDELKKLNRSIFRPVITFHKDAKRAAQEAKVQQRYEEEREGRAQAMMEVRGTRNRLEEAGGAGPRFGNGKERSLAELANRKEQRQRYQFEATESDEEIEDELDDNLDEIGSVAERLRALGSAMGEEIDEQTGRVQRIGDKSASLDTGIFHSTQRMKKFAK</sequence>
<dbReference type="InterPro" id="IPR000727">
    <property type="entry name" value="T_SNARE_dom"/>
</dbReference>
<dbReference type="OrthoDB" id="18679at2759"/>
<dbReference type="RefSeq" id="XP_003032809.1">
    <property type="nucleotide sequence ID" value="XM_003032763.1"/>
</dbReference>
<dbReference type="OMA" id="NDPYARK"/>
<dbReference type="GeneID" id="9595909"/>